<reference evidence="2 3" key="1">
    <citation type="journal article" date="2014" name="Genome Announc.">
        <title>Draft genome sequence of the pathogenic fungus Scedosporium apiospermum.</title>
        <authorList>
            <person name="Vandeputte P."/>
            <person name="Ghamrawi S."/>
            <person name="Rechenmann M."/>
            <person name="Iltis A."/>
            <person name="Giraud S."/>
            <person name="Fleury M."/>
            <person name="Thornton C."/>
            <person name="Delhaes L."/>
            <person name="Meyer W."/>
            <person name="Papon N."/>
            <person name="Bouchara J.P."/>
        </authorList>
    </citation>
    <scope>NUCLEOTIDE SEQUENCE [LARGE SCALE GENOMIC DNA]</scope>
    <source>
        <strain evidence="2 3">IHEM 14462</strain>
    </source>
</reference>
<evidence type="ECO:0000256" key="1">
    <source>
        <dbReference type="SAM" id="MobiDB-lite"/>
    </source>
</evidence>
<dbReference type="EMBL" id="JOWA01000099">
    <property type="protein sequence ID" value="KEZ42521.1"/>
    <property type="molecule type" value="Genomic_DNA"/>
</dbReference>
<dbReference type="Proteomes" id="UP000028545">
    <property type="component" value="Unassembled WGS sequence"/>
</dbReference>
<evidence type="ECO:0000313" key="3">
    <source>
        <dbReference type="Proteomes" id="UP000028545"/>
    </source>
</evidence>
<dbReference type="GeneID" id="27724812"/>
<feature type="region of interest" description="Disordered" evidence="1">
    <location>
        <begin position="66"/>
        <end position="155"/>
    </location>
</feature>
<feature type="compositionally biased region" description="Polar residues" evidence="1">
    <location>
        <begin position="92"/>
        <end position="109"/>
    </location>
</feature>
<dbReference type="RefSeq" id="XP_016642320.1">
    <property type="nucleotide sequence ID" value="XM_016788004.1"/>
</dbReference>
<gene>
    <name evidence="2" type="ORF">SAPIO_CDS5740</name>
</gene>
<organism evidence="2 3">
    <name type="scientific">Pseudallescheria apiosperma</name>
    <name type="common">Scedosporium apiospermum</name>
    <dbReference type="NCBI Taxonomy" id="563466"/>
    <lineage>
        <taxon>Eukaryota</taxon>
        <taxon>Fungi</taxon>
        <taxon>Dikarya</taxon>
        <taxon>Ascomycota</taxon>
        <taxon>Pezizomycotina</taxon>
        <taxon>Sordariomycetes</taxon>
        <taxon>Hypocreomycetidae</taxon>
        <taxon>Microascales</taxon>
        <taxon>Microascaceae</taxon>
        <taxon>Scedosporium</taxon>
    </lineage>
</organism>
<dbReference type="PANTHER" id="PTHR40625">
    <property type="entry name" value="GTP-BINDING PROTEIN ESDC-RELATED"/>
    <property type="match status" value="1"/>
</dbReference>
<dbReference type="OrthoDB" id="5422351at2759"/>
<feature type="compositionally biased region" description="Basic and acidic residues" evidence="1">
    <location>
        <begin position="145"/>
        <end position="155"/>
    </location>
</feature>
<proteinExistence type="predicted"/>
<evidence type="ECO:0000313" key="2">
    <source>
        <dbReference type="EMBL" id="KEZ42521.1"/>
    </source>
</evidence>
<dbReference type="HOGENOM" id="CLU_027580_0_0_1"/>
<dbReference type="VEuPathDB" id="FungiDB:SAPIO_CDS5740"/>
<dbReference type="PANTHER" id="PTHR40625:SF1">
    <property type="entry name" value="AMP-ACTIVATED PROTEIN KINASE GLYCOGEN-BINDING DOMAIN-CONTAINING PROTEIN"/>
    <property type="match status" value="1"/>
</dbReference>
<accession>A0A084G5A9</accession>
<protein>
    <submittedName>
        <fullName evidence="2">Uncharacterized protein</fullName>
    </submittedName>
</protein>
<name>A0A084G5A9_PSEDA</name>
<comment type="caution">
    <text evidence="2">The sequence shown here is derived from an EMBL/GenBank/DDBJ whole genome shotgun (WGS) entry which is preliminary data.</text>
</comment>
<dbReference type="AlphaFoldDB" id="A0A084G5A9"/>
<sequence length="358" mass="39377">MGSTYYYYYELDGSHETHDPTRPSTRHCPYMPGQTVNSLFVPIQRTLRKRSASLTSMRNADFMTMNPKDKFVTPRPAPPAPGAMAGPRLGSSPHTLRHQSSARSLSPNPSWKRFFRKSARDDRETMVSPEPDDNRSERSWGSGSRSRDISPESLRRFLCDDTIPTSPVDERPVMMIPEDIAEEMEDDDNFATPDTSDVPYATCLAPPPFKRTTSSLSISVLANDTPEPVAQMPADVALPESPTIPDFESTLRSRFSFSSLSSYASSAGASPEVETPPIYDLLDTLEFATSSNDVDEPLHHQSPVPKQSLERQYSLPQTAVGTKAGVEASSALISSPIDVGMDDLVAELGWMANVIGKN</sequence>
<keyword evidence="3" id="KW-1185">Reference proteome</keyword>
<dbReference type="KEGG" id="sapo:SAPIO_CDS5740"/>